<dbReference type="Pfam" id="PF19848">
    <property type="entry name" value="DUF6323"/>
    <property type="match status" value="1"/>
</dbReference>
<dbReference type="InterPro" id="IPR046286">
    <property type="entry name" value="DUF6323"/>
</dbReference>
<dbReference type="RefSeq" id="WP_173219017.1">
    <property type="nucleotide sequence ID" value="NZ_CP048104.1"/>
</dbReference>
<dbReference type="AlphaFoldDB" id="A0A7D3XGT8"/>
<reference evidence="1 2" key="1">
    <citation type="submission" date="2020-01" db="EMBL/GenBank/DDBJ databases">
        <authorList>
            <person name="Gulvik C.A."/>
            <person name="Batra D.G."/>
        </authorList>
    </citation>
    <scope>NUCLEOTIDE SEQUENCE [LARGE SCALE GENOMIC DNA]</scope>
    <source>
        <strain evidence="1 2">W9323</strain>
    </source>
</reference>
<sequence>MFLSQVFNSLNISVQKKVVAELLEMNHKTKEYGLVLTPDDVQNMMAVRNKVLHDYGRVELGIEVTKEIMEVFCTSPYIHEENYASTLNELHEIFYYLRNETEDRIGDSKLIHMIKDYFDHDCAGSLELLKSRLEEFAEKFRRDSLLRDSLFEGDDQHWNRRT</sequence>
<name>A0A7D3XGT8_9BACL</name>
<protein>
    <submittedName>
        <fullName evidence="1">Uncharacterized protein</fullName>
    </submittedName>
</protein>
<proteinExistence type="predicted"/>
<gene>
    <name evidence="1" type="ORF">GXN76_00240</name>
</gene>
<accession>A0A7D3XGT8</accession>
<dbReference type="Proteomes" id="UP000503088">
    <property type="component" value="Chromosome"/>
</dbReference>
<keyword evidence="2" id="KW-1185">Reference proteome</keyword>
<dbReference type="KEGG" id="kpul:GXN76_00240"/>
<organism evidence="1 2">
    <name type="scientific">Kroppenstedtia pulmonis</name>
    <dbReference type="NCBI Taxonomy" id="1380685"/>
    <lineage>
        <taxon>Bacteria</taxon>
        <taxon>Bacillati</taxon>
        <taxon>Bacillota</taxon>
        <taxon>Bacilli</taxon>
        <taxon>Bacillales</taxon>
        <taxon>Thermoactinomycetaceae</taxon>
        <taxon>Kroppenstedtia</taxon>
    </lineage>
</organism>
<evidence type="ECO:0000313" key="2">
    <source>
        <dbReference type="Proteomes" id="UP000503088"/>
    </source>
</evidence>
<evidence type="ECO:0000313" key="1">
    <source>
        <dbReference type="EMBL" id="QKG83044.1"/>
    </source>
</evidence>
<dbReference type="EMBL" id="CP048104">
    <property type="protein sequence ID" value="QKG83044.1"/>
    <property type="molecule type" value="Genomic_DNA"/>
</dbReference>